<evidence type="ECO:0000313" key="1">
    <source>
        <dbReference type="EMBL" id="MPC39361.1"/>
    </source>
</evidence>
<sequence length="99" mass="10965">MRITRSQPSQQQVSYPPDTALLLVQCKRLSGSAALGPLFSPLFFDEDKLQEALHSCKSNADMALHKASVGGAWLMAFFHKDQYFDHLNTSPNRGGELIS</sequence>
<accession>A0A5B7EX44</accession>
<evidence type="ECO:0000313" key="2">
    <source>
        <dbReference type="Proteomes" id="UP000324222"/>
    </source>
</evidence>
<dbReference type="Proteomes" id="UP000324222">
    <property type="component" value="Unassembled WGS sequence"/>
</dbReference>
<protein>
    <submittedName>
        <fullName evidence="1">Uncharacterized protein</fullName>
    </submittedName>
</protein>
<organism evidence="1 2">
    <name type="scientific">Portunus trituberculatus</name>
    <name type="common">Swimming crab</name>
    <name type="synonym">Neptunus trituberculatus</name>
    <dbReference type="NCBI Taxonomy" id="210409"/>
    <lineage>
        <taxon>Eukaryota</taxon>
        <taxon>Metazoa</taxon>
        <taxon>Ecdysozoa</taxon>
        <taxon>Arthropoda</taxon>
        <taxon>Crustacea</taxon>
        <taxon>Multicrustacea</taxon>
        <taxon>Malacostraca</taxon>
        <taxon>Eumalacostraca</taxon>
        <taxon>Eucarida</taxon>
        <taxon>Decapoda</taxon>
        <taxon>Pleocyemata</taxon>
        <taxon>Brachyura</taxon>
        <taxon>Eubrachyura</taxon>
        <taxon>Portunoidea</taxon>
        <taxon>Portunidae</taxon>
        <taxon>Portuninae</taxon>
        <taxon>Portunus</taxon>
    </lineage>
</organism>
<comment type="caution">
    <text evidence="1">The sequence shown here is derived from an EMBL/GenBank/DDBJ whole genome shotgun (WGS) entry which is preliminary data.</text>
</comment>
<proteinExistence type="predicted"/>
<dbReference type="EMBL" id="VSRR010004340">
    <property type="protein sequence ID" value="MPC39361.1"/>
    <property type="molecule type" value="Genomic_DNA"/>
</dbReference>
<gene>
    <name evidence="1" type="ORF">E2C01_032897</name>
</gene>
<name>A0A5B7EX44_PORTR</name>
<dbReference type="AlphaFoldDB" id="A0A5B7EX44"/>
<keyword evidence="2" id="KW-1185">Reference proteome</keyword>
<reference evidence="1 2" key="1">
    <citation type="submission" date="2019-05" db="EMBL/GenBank/DDBJ databases">
        <title>Another draft genome of Portunus trituberculatus and its Hox gene families provides insights of decapod evolution.</title>
        <authorList>
            <person name="Jeong J.-H."/>
            <person name="Song I."/>
            <person name="Kim S."/>
            <person name="Choi T."/>
            <person name="Kim D."/>
            <person name="Ryu S."/>
            <person name="Kim W."/>
        </authorList>
    </citation>
    <scope>NUCLEOTIDE SEQUENCE [LARGE SCALE GENOMIC DNA]</scope>
    <source>
        <tissue evidence="1">Muscle</tissue>
    </source>
</reference>